<dbReference type="SUPFAM" id="SSF46785">
    <property type="entry name" value="Winged helix' DNA-binding domain"/>
    <property type="match status" value="1"/>
</dbReference>
<evidence type="ECO:0000256" key="2">
    <source>
        <dbReference type="ARBA" id="ARBA00023125"/>
    </source>
</evidence>
<evidence type="ECO:0000256" key="1">
    <source>
        <dbReference type="ARBA" id="ARBA00023015"/>
    </source>
</evidence>
<dbReference type="OrthoDB" id="3523737at2"/>
<sequence>MSTGAAVPSDGHPDAGSTQGLHARVLDGLGTAIAGGRTPVGALLYIDDLAAEYGVSRSVIRECLRVLASMGLVESRRRVGTRICPREEWNVFDPQVIRWRLASDDRVGQLRSLTELRAAVEPEAAALAALRGRLDEGSGLVALAAQMWSAGMEGDLDTFLRLDVEFHRRVLAGSGNEMFLKLSSLVGEVLSGRHQYGLMPHHPDELALSLHADVAQAIQRREESLAREAMRRITVQALEEMASIWDETTGSLHPTN</sequence>
<dbReference type="Pfam" id="PF07729">
    <property type="entry name" value="FCD"/>
    <property type="match status" value="1"/>
</dbReference>
<dbReference type="GO" id="GO:0003700">
    <property type="term" value="F:DNA-binding transcription factor activity"/>
    <property type="evidence" value="ECO:0007669"/>
    <property type="project" value="InterPro"/>
</dbReference>
<dbReference type="PANTHER" id="PTHR43537">
    <property type="entry name" value="TRANSCRIPTIONAL REGULATOR, GNTR FAMILY"/>
    <property type="match status" value="1"/>
</dbReference>
<dbReference type="Proteomes" id="UP000019494">
    <property type="component" value="Unassembled WGS sequence"/>
</dbReference>
<organism evidence="5 6">
    <name type="scientific">Intrasporangium chromatireducens Q5-1</name>
    <dbReference type="NCBI Taxonomy" id="584657"/>
    <lineage>
        <taxon>Bacteria</taxon>
        <taxon>Bacillati</taxon>
        <taxon>Actinomycetota</taxon>
        <taxon>Actinomycetes</taxon>
        <taxon>Micrococcales</taxon>
        <taxon>Intrasporangiaceae</taxon>
        <taxon>Intrasporangium</taxon>
    </lineage>
</organism>
<accession>W9GL05</accession>
<dbReference type="SMART" id="SM00345">
    <property type="entry name" value="HTH_GNTR"/>
    <property type="match status" value="1"/>
</dbReference>
<dbReference type="CDD" id="cd07377">
    <property type="entry name" value="WHTH_GntR"/>
    <property type="match status" value="1"/>
</dbReference>
<dbReference type="InterPro" id="IPR011711">
    <property type="entry name" value="GntR_C"/>
</dbReference>
<dbReference type="GO" id="GO:0003677">
    <property type="term" value="F:DNA binding"/>
    <property type="evidence" value="ECO:0007669"/>
    <property type="project" value="UniProtKB-KW"/>
</dbReference>
<reference evidence="6" key="1">
    <citation type="submission" date="2013-08" db="EMBL/GenBank/DDBJ databases">
        <title>Intrasporangium oryzae NRRL B-24470.</title>
        <authorList>
            <person name="Liu H."/>
            <person name="Wang G."/>
        </authorList>
    </citation>
    <scope>NUCLEOTIDE SEQUENCE [LARGE SCALE GENOMIC DNA]</scope>
    <source>
        <strain evidence="6">Q5-1</strain>
    </source>
</reference>
<evidence type="ECO:0000259" key="4">
    <source>
        <dbReference type="PROSITE" id="PS50949"/>
    </source>
</evidence>
<dbReference type="InterPro" id="IPR008920">
    <property type="entry name" value="TF_FadR/GntR_C"/>
</dbReference>
<feature type="domain" description="HTH gntR-type" evidence="4">
    <location>
        <begin position="19"/>
        <end position="86"/>
    </location>
</feature>
<dbReference type="PANTHER" id="PTHR43537:SF44">
    <property type="entry name" value="GNTR FAMILY REGULATORY PROTEIN"/>
    <property type="match status" value="1"/>
</dbReference>
<dbReference type="Gene3D" id="1.10.10.10">
    <property type="entry name" value="Winged helix-like DNA-binding domain superfamily/Winged helix DNA-binding domain"/>
    <property type="match status" value="1"/>
</dbReference>
<dbReference type="RefSeq" id="WP_081794015.1">
    <property type="nucleotide sequence ID" value="NZ_AWQS01000225.1"/>
</dbReference>
<dbReference type="EMBL" id="AWQS01000225">
    <property type="protein sequence ID" value="EWT04544.1"/>
    <property type="molecule type" value="Genomic_DNA"/>
</dbReference>
<evidence type="ECO:0000313" key="5">
    <source>
        <dbReference type="EMBL" id="EWT04544.1"/>
    </source>
</evidence>
<dbReference type="InterPro" id="IPR000524">
    <property type="entry name" value="Tscrpt_reg_HTH_GntR"/>
</dbReference>
<comment type="caution">
    <text evidence="5">The sequence shown here is derived from an EMBL/GenBank/DDBJ whole genome shotgun (WGS) entry which is preliminary data.</text>
</comment>
<name>W9GL05_9MICO</name>
<dbReference type="SMART" id="SM00895">
    <property type="entry name" value="FCD"/>
    <property type="match status" value="1"/>
</dbReference>
<dbReference type="PATRIC" id="fig|584657.3.peg.3569"/>
<keyword evidence="1" id="KW-0805">Transcription regulation</keyword>
<gene>
    <name evidence="5" type="ORF">N864_11455</name>
</gene>
<dbReference type="AlphaFoldDB" id="W9GL05"/>
<keyword evidence="2" id="KW-0238">DNA-binding</keyword>
<dbReference type="InterPro" id="IPR036390">
    <property type="entry name" value="WH_DNA-bd_sf"/>
</dbReference>
<keyword evidence="3" id="KW-0804">Transcription</keyword>
<dbReference type="SUPFAM" id="SSF48008">
    <property type="entry name" value="GntR ligand-binding domain-like"/>
    <property type="match status" value="1"/>
</dbReference>
<evidence type="ECO:0000313" key="6">
    <source>
        <dbReference type="Proteomes" id="UP000019494"/>
    </source>
</evidence>
<dbReference type="Pfam" id="PF00392">
    <property type="entry name" value="GntR"/>
    <property type="match status" value="1"/>
</dbReference>
<dbReference type="PROSITE" id="PS50949">
    <property type="entry name" value="HTH_GNTR"/>
    <property type="match status" value="1"/>
</dbReference>
<keyword evidence="6" id="KW-1185">Reference proteome</keyword>
<protein>
    <submittedName>
        <fullName evidence="5">Transcriptional regulator</fullName>
    </submittedName>
</protein>
<dbReference type="Gene3D" id="1.20.120.530">
    <property type="entry name" value="GntR ligand-binding domain-like"/>
    <property type="match status" value="1"/>
</dbReference>
<dbReference type="InterPro" id="IPR036388">
    <property type="entry name" value="WH-like_DNA-bd_sf"/>
</dbReference>
<proteinExistence type="predicted"/>
<evidence type="ECO:0000256" key="3">
    <source>
        <dbReference type="ARBA" id="ARBA00023163"/>
    </source>
</evidence>